<gene>
    <name evidence="3" type="ORF">L3V18_10605</name>
</gene>
<comment type="caution">
    <text evidence="3">The sequence shown here is derived from an EMBL/GenBank/DDBJ whole genome shotgun (WGS) entry which is preliminary data.</text>
</comment>
<proteinExistence type="predicted"/>
<dbReference type="PANTHER" id="PTHR32060">
    <property type="entry name" value="TAIL-SPECIFIC PROTEASE"/>
    <property type="match status" value="1"/>
</dbReference>
<dbReference type="RefSeq" id="WP_237054661.1">
    <property type="nucleotide sequence ID" value="NZ_JAKJPO010000005.1"/>
</dbReference>
<keyword evidence="4" id="KW-1185">Reference proteome</keyword>
<feature type="domain" description="Tail specific protease" evidence="2">
    <location>
        <begin position="289"/>
        <end position="477"/>
    </location>
</feature>
<dbReference type="InterPro" id="IPR005151">
    <property type="entry name" value="Tail-specific_protease"/>
</dbReference>
<reference evidence="3" key="1">
    <citation type="submission" date="2022-01" db="EMBL/GenBank/DDBJ databases">
        <title>Lysobacter chinensis sp. nov., a bacterium isolated from cow dung compost.</title>
        <authorList>
            <person name="Liu Y."/>
        </authorList>
    </citation>
    <scope>NUCLEOTIDE SEQUENCE</scope>
    <source>
        <strain evidence="3">TLK-CK17</strain>
    </source>
</reference>
<dbReference type="Gene3D" id="3.90.226.10">
    <property type="entry name" value="2-enoyl-CoA Hydratase, Chain A, domain 1"/>
    <property type="match status" value="1"/>
</dbReference>
<name>A0ABS9HVX9_9GAMM</name>
<feature type="signal peptide" evidence="1">
    <location>
        <begin position="1"/>
        <end position="21"/>
    </location>
</feature>
<dbReference type="Pfam" id="PF03572">
    <property type="entry name" value="Peptidase_S41"/>
    <property type="match status" value="1"/>
</dbReference>
<protein>
    <submittedName>
        <fullName evidence="3">S41 family peptidase</fullName>
    </submittedName>
</protein>
<dbReference type="EMBL" id="JAKJPO010000005">
    <property type="protein sequence ID" value="MCF7222232.1"/>
    <property type="molecule type" value="Genomic_DNA"/>
</dbReference>
<reference evidence="3" key="2">
    <citation type="submission" date="2022-01" db="EMBL/GenBank/DDBJ databases">
        <authorList>
            <person name="Zhou L.Y."/>
        </authorList>
    </citation>
    <scope>NUCLEOTIDE SEQUENCE</scope>
    <source>
        <strain evidence="3">TLK-CK17</strain>
    </source>
</reference>
<keyword evidence="1" id="KW-0732">Signal</keyword>
<evidence type="ECO:0000259" key="2">
    <source>
        <dbReference type="Pfam" id="PF03572"/>
    </source>
</evidence>
<dbReference type="Proteomes" id="UP001430796">
    <property type="component" value="Unassembled WGS sequence"/>
</dbReference>
<organism evidence="3 4">
    <name type="scientific">Marilutibacter chinensis</name>
    <dbReference type="NCBI Taxonomy" id="2912247"/>
    <lineage>
        <taxon>Bacteria</taxon>
        <taxon>Pseudomonadati</taxon>
        <taxon>Pseudomonadota</taxon>
        <taxon>Gammaproteobacteria</taxon>
        <taxon>Lysobacterales</taxon>
        <taxon>Lysobacteraceae</taxon>
        <taxon>Marilutibacter</taxon>
    </lineage>
</organism>
<sequence length="507" mass="55412">MPVLRPLLRACTAAVLLSAAACSPAIERADAVVVGTPAPAAESIPADALRADFDALYSGLQAAHYDLYVRRPKDEYDARFRATREGFDTPMTPVQARIAYQRFVAYGNVAHARIDPPMEAWERFRSAGGRAFPLSVRVDGDRAYVIGGTGDLDGLDPGDRLETVDGAPALEWLGRMRTHISADNDYMAWSQLEGRLPLLAWLELGQVESFHIGIAKPDGRRLSLDVPARDRDEARAAAAAAPPHFELNWNTREARLLDGGIAYLRPGPFYDNRPEASHPWDPTDFIRFIDEAFAQFRDAGASRLLIDLRDNPGGDNSFSDPMIAWFADRPFRFSEAFEIRVSEATVTSNRARLDAQGGDPDSTSAQLAAAYAGQPPGSIVRFPIPAVEPRPTRRFDGRVYVLVNRRSYSNTVMVAAIVQDYGFGTVLGEETADLASTYGAMERFTLPRTGIEVGYPKARILRPNGDPRPRGVIPDIMIDSPIAGSATDVVLDRAIELIGEDAAATGR</sequence>
<accession>A0ABS9HVX9</accession>
<feature type="chain" id="PRO_5046075396" evidence="1">
    <location>
        <begin position="22"/>
        <end position="507"/>
    </location>
</feature>
<dbReference type="SUPFAM" id="SSF52096">
    <property type="entry name" value="ClpP/crotonase"/>
    <property type="match status" value="1"/>
</dbReference>
<evidence type="ECO:0000313" key="4">
    <source>
        <dbReference type="Proteomes" id="UP001430796"/>
    </source>
</evidence>
<evidence type="ECO:0000256" key="1">
    <source>
        <dbReference type="SAM" id="SignalP"/>
    </source>
</evidence>
<dbReference type="PROSITE" id="PS51257">
    <property type="entry name" value="PROKAR_LIPOPROTEIN"/>
    <property type="match status" value="1"/>
</dbReference>
<dbReference type="InterPro" id="IPR029045">
    <property type="entry name" value="ClpP/crotonase-like_dom_sf"/>
</dbReference>
<dbReference type="PANTHER" id="PTHR32060:SF30">
    <property type="entry name" value="CARBOXY-TERMINAL PROCESSING PROTEASE CTPA"/>
    <property type="match status" value="1"/>
</dbReference>
<evidence type="ECO:0000313" key="3">
    <source>
        <dbReference type="EMBL" id="MCF7222232.1"/>
    </source>
</evidence>